<accession>A0A1F7WGQ5</accession>
<dbReference type="Proteomes" id="UP000176988">
    <property type="component" value="Unassembled WGS sequence"/>
</dbReference>
<organism evidence="2 3">
    <name type="scientific">Candidatus Uhrbacteria bacterium RIFOXYC2_FULL_47_19</name>
    <dbReference type="NCBI Taxonomy" id="1802424"/>
    <lineage>
        <taxon>Bacteria</taxon>
        <taxon>Candidatus Uhriibacteriota</taxon>
    </lineage>
</organism>
<protein>
    <submittedName>
        <fullName evidence="2">Uncharacterized protein</fullName>
    </submittedName>
</protein>
<name>A0A1F7WGQ5_9BACT</name>
<dbReference type="AlphaFoldDB" id="A0A1F7WGQ5"/>
<evidence type="ECO:0000256" key="1">
    <source>
        <dbReference type="SAM" id="MobiDB-lite"/>
    </source>
</evidence>
<feature type="region of interest" description="Disordered" evidence="1">
    <location>
        <begin position="263"/>
        <end position="295"/>
    </location>
</feature>
<reference evidence="2 3" key="1">
    <citation type="journal article" date="2016" name="Nat. Commun.">
        <title>Thousands of microbial genomes shed light on interconnected biogeochemical processes in an aquifer system.</title>
        <authorList>
            <person name="Anantharaman K."/>
            <person name="Brown C.T."/>
            <person name="Hug L.A."/>
            <person name="Sharon I."/>
            <person name="Castelle C.J."/>
            <person name="Probst A.J."/>
            <person name="Thomas B.C."/>
            <person name="Singh A."/>
            <person name="Wilkins M.J."/>
            <person name="Karaoz U."/>
            <person name="Brodie E.L."/>
            <person name="Williams K.H."/>
            <person name="Hubbard S.S."/>
            <person name="Banfield J.F."/>
        </authorList>
    </citation>
    <scope>NUCLEOTIDE SEQUENCE [LARGE SCALE GENOMIC DNA]</scope>
</reference>
<proteinExistence type="predicted"/>
<evidence type="ECO:0000313" key="3">
    <source>
        <dbReference type="Proteomes" id="UP000176988"/>
    </source>
</evidence>
<gene>
    <name evidence="2" type="ORF">A2480_02250</name>
</gene>
<dbReference type="EMBL" id="MGFG01000009">
    <property type="protein sequence ID" value="OGM01368.1"/>
    <property type="molecule type" value="Genomic_DNA"/>
</dbReference>
<comment type="caution">
    <text evidence="2">The sequence shown here is derived from an EMBL/GenBank/DDBJ whole genome shotgun (WGS) entry which is preliminary data.</text>
</comment>
<sequence length="311" mass="33639">MTINIAITTLNISFSKGATVPFEKLPPNSIALDGYVQGPAVDAVGRRFSFDHHAGCLRLVTRATCEQVREAICLGLPVDKETVVCVNDIDADTVLSVWLLANPLRAWEPEVEDLVTQIGRTDAHGPIFAAHPLHREITPPWGKDAPAQSLEMLEEFVGKVSAFLAGELEISERPVREEISRGYGWSARTGWQPVESSTAFDGFYRAGLVLGFLYQEARGGGLMYTVAKASDLVAAPMGPGSKARPVTAVEQFEDTILGELGRAEQAKNPNQDLSRTWGGGTSIGGSPRNEDNSSSCLTPEEVLAIFQRFVV</sequence>
<evidence type="ECO:0000313" key="2">
    <source>
        <dbReference type="EMBL" id="OGM01368.1"/>
    </source>
</evidence>